<evidence type="ECO:0000313" key="1">
    <source>
        <dbReference type="EMBL" id="KAF0903109.1"/>
    </source>
</evidence>
<comment type="caution">
    <text evidence="1">The sequence shown here is derived from an EMBL/GenBank/DDBJ whole genome shotgun (WGS) entry which is preliminary data.</text>
</comment>
<evidence type="ECO:0000313" key="2">
    <source>
        <dbReference type="Proteomes" id="UP000479710"/>
    </source>
</evidence>
<dbReference type="Proteomes" id="UP000479710">
    <property type="component" value="Unassembled WGS sequence"/>
</dbReference>
<dbReference type="EMBL" id="SPHZ02000008">
    <property type="protein sequence ID" value="KAF0903109.1"/>
    <property type="molecule type" value="Genomic_DNA"/>
</dbReference>
<gene>
    <name evidence="1" type="ORF">E2562_024585</name>
</gene>
<keyword evidence="2" id="KW-1185">Reference proteome</keyword>
<protein>
    <submittedName>
        <fullName evidence="1">Uncharacterized protein</fullName>
    </submittedName>
</protein>
<organism evidence="1 2">
    <name type="scientific">Oryza meyeriana var. granulata</name>
    <dbReference type="NCBI Taxonomy" id="110450"/>
    <lineage>
        <taxon>Eukaryota</taxon>
        <taxon>Viridiplantae</taxon>
        <taxon>Streptophyta</taxon>
        <taxon>Embryophyta</taxon>
        <taxon>Tracheophyta</taxon>
        <taxon>Spermatophyta</taxon>
        <taxon>Magnoliopsida</taxon>
        <taxon>Liliopsida</taxon>
        <taxon>Poales</taxon>
        <taxon>Poaceae</taxon>
        <taxon>BOP clade</taxon>
        <taxon>Oryzoideae</taxon>
        <taxon>Oryzeae</taxon>
        <taxon>Oryzinae</taxon>
        <taxon>Oryza</taxon>
        <taxon>Oryza meyeriana</taxon>
    </lineage>
</organism>
<proteinExistence type="predicted"/>
<sequence>MAKRLVWGFCSSVGPRRAGMHDEVARGIDAMRMRFPGERNTRKSKRGSSRGAAAFKGLVELGRGDGELGEERMGVAMSWRAARTWRVGHGVT</sequence>
<name>A0A6G1CSQ9_9ORYZ</name>
<dbReference type="AlphaFoldDB" id="A0A6G1CSQ9"/>
<accession>A0A6G1CSQ9</accession>
<reference evidence="1 2" key="1">
    <citation type="submission" date="2019-11" db="EMBL/GenBank/DDBJ databases">
        <title>Whole genome sequence of Oryza granulata.</title>
        <authorList>
            <person name="Li W."/>
        </authorList>
    </citation>
    <scope>NUCLEOTIDE SEQUENCE [LARGE SCALE GENOMIC DNA]</scope>
    <source>
        <strain evidence="2">cv. Menghai</strain>
        <tissue evidence="1">Leaf</tissue>
    </source>
</reference>